<reference evidence="3 4" key="1">
    <citation type="submission" date="2013-08" db="EMBL/GenBank/DDBJ databases">
        <authorList>
            <person name="Durkin A.S."/>
            <person name="Haft D.R."/>
            <person name="McCorrison J."/>
            <person name="Torralba M."/>
            <person name="Gillis M."/>
            <person name="Haft D.H."/>
            <person name="Methe B."/>
            <person name="Sutton G."/>
            <person name="Nelson K.E."/>
        </authorList>
    </citation>
    <scope>NUCLEOTIDE SEQUENCE [LARGE SCALE GENOMIC DNA]</scope>
    <source>
        <strain evidence="2 4">ATCC 35536</strain>
        <strain evidence="1 3">VPI DR56BR1116</strain>
    </source>
</reference>
<evidence type="ECO:0000313" key="2">
    <source>
        <dbReference type="EMBL" id="ERK05030.1"/>
    </source>
</evidence>
<dbReference type="SUPFAM" id="SSF48371">
    <property type="entry name" value="ARM repeat"/>
    <property type="match status" value="1"/>
</dbReference>
<proteinExistence type="predicted"/>
<evidence type="ECO:0000313" key="1">
    <source>
        <dbReference type="EMBL" id="ERF61089.1"/>
    </source>
</evidence>
<dbReference type="EMBL" id="AVQI01000006">
    <property type="protein sequence ID" value="ERK05030.1"/>
    <property type="molecule type" value="Genomic_DNA"/>
</dbReference>
<dbReference type="Pfam" id="PF13646">
    <property type="entry name" value="HEAT_2"/>
    <property type="match status" value="1"/>
</dbReference>
<dbReference type="InterPro" id="IPR011989">
    <property type="entry name" value="ARM-like"/>
</dbReference>
<dbReference type="InterPro" id="IPR016024">
    <property type="entry name" value="ARM-type_fold"/>
</dbReference>
<dbReference type="STRING" id="1125725.HMPREF1325_1597"/>
<keyword evidence="4" id="KW-1185">Reference proteome</keyword>
<dbReference type="AlphaFoldDB" id="U2MTQ9"/>
<comment type="caution">
    <text evidence="1">The sequence shown here is derived from an EMBL/GenBank/DDBJ whole genome shotgun (WGS) entry which is preliminary data.</text>
</comment>
<dbReference type="Proteomes" id="UP000016412">
    <property type="component" value="Unassembled WGS sequence"/>
</dbReference>
<accession>U2MTQ9</accession>
<sequence length="278" mass="30361">MIFFSIFYRINEKAKTFRKPLFSAKVLQEIEQMKFDKITFCAAVLITAASALFAQEQQVQKKNDSAKRGETSVENEYLSDVDGTVVLTLARSDSYDNKLVALEYLEGIVKSGNVSEDVAAALDQLAGEGLMTQARTGGRLVNNFPDVRRKACLLLAKVGGEHSKNTLINIAIADNEPMVQAAAIRALGEMGLNENDEAADAIAFANHRNRVLNPTSSMAIETLDAFEKLAGSTENKRTMVDEISRIASDYHYTTAVRKRALEVLKGIKLDSSSSGSGK</sequence>
<evidence type="ECO:0000313" key="4">
    <source>
        <dbReference type="Proteomes" id="UP000016646"/>
    </source>
</evidence>
<dbReference type="eggNOG" id="COG1413">
    <property type="taxonomic scope" value="Bacteria"/>
</dbReference>
<dbReference type="Proteomes" id="UP000016646">
    <property type="component" value="Unassembled WGS sequence"/>
</dbReference>
<name>U2MTQ9_TRESO</name>
<dbReference type="EMBL" id="AUZJ01000017">
    <property type="protein sequence ID" value="ERF61089.1"/>
    <property type="molecule type" value="Genomic_DNA"/>
</dbReference>
<organism evidence="1 3">
    <name type="scientific">Treponema socranskii subsp. socranskii VPI DR56BR1116 = ATCC 35536</name>
    <dbReference type="NCBI Taxonomy" id="1125725"/>
    <lineage>
        <taxon>Bacteria</taxon>
        <taxon>Pseudomonadati</taxon>
        <taxon>Spirochaetota</taxon>
        <taxon>Spirochaetia</taxon>
        <taxon>Spirochaetales</taxon>
        <taxon>Treponemataceae</taxon>
        <taxon>Treponema</taxon>
    </lineage>
</organism>
<protein>
    <submittedName>
        <fullName evidence="1">HEAT repeat protein</fullName>
    </submittedName>
</protein>
<dbReference type="Gene3D" id="1.25.10.10">
    <property type="entry name" value="Leucine-rich Repeat Variant"/>
    <property type="match status" value="1"/>
</dbReference>
<dbReference type="PATRIC" id="fig|1125725.3.peg.882"/>
<evidence type="ECO:0000313" key="3">
    <source>
        <dbReference type="Proteomes" id="UP000016412"/>
    </source>
</evidence>
<gene>
    <name evidence="2" type="ORF">HMPREF0860_0625</name>
    <name evidence="1" type="ORF">HMPREF1325_1597</name>
</gene>